<gene>
    <name evidence="1" type="ORF">J2S48_003409</name>
</gene>
<sequence length="227" mass="23663">MPRAARATGLVLGAVVAAVRRWRPRPLHPTGTVLSGTLSLDVGGAPGAAALGAPTTHPVTVRVSRAAGLPAPLPDVFGLAVHWTVDDRAQDILLSATGLGRLTRFLLAPRIRPLEGGFGTLMPFRDLDGRPVLLAAAPVGTRPRDRHSTGTAALVGTDLALLSAHPGERWHRLGTLHCGRAVAGDAPRVDPVRHVPGELGTYPWAAALRAPAYRAARAGRPASGERD</sequence>
<dbReference type="Proteomes" id="UP001183585">
    <property type="component" value="Unassembled WGS sequence"/>
</dbReference>
<dbReference type="RefSeq" id="WP_274995150.1">
    <property type="nucleotide sequence ID" value="NZ_JAJQQP010000008.1"/>
</dbReference>
<keyword evidence="2" id="KW-1185">Reference proteome</keyword>
<evidence type="ECO:0000313" key="1">
    <source>
        <dbReference type="EMBL" id="MDR7383894.1"/>
    </source>
</evidence>
<organism evidence="1 2">
    <name type="scientific">Promicromonospora iranensis</name>
    <dbReference type="NCBI Taxonomy" id="1105144"/>
    <lineage>
        <taxon>Bacteria</taxon>
        <taxon>Bacillati</taxon>
        <taxon>Actinomycetota</taxon>
        <taxon>Actinomycetes</taxon>
        <taxon>Micrococcales</taxon>
        <taxon>Promicromonosporaceae</taxon>
        <taxon>Promicromonospora</taxon>
    </lineage>
</organism>
<evidence type="ECO:0008006" key="3">
    <source>
        <dbReference type="Google" id="ProtNLM"/>
    </source>
</evidence>
<comment type="caution">
    <text evidence="1">The sequence shown here is derived from an EMBL/GenBank/DDBJ whole genome shotgun (WGS) entry which is preliminary data.</text>
</comment>
<proteinExistence type="predicted"/>
<accession>A0ABU2CRC8</accession>
<dbReference type="EMBL" id="JAVDYE010000001">
    <property type="protein sequence ID" value="MDR7383894.1"/>
    <property type="molecule type" value="Genomic_DNA"/>
</dbReference>
<reference evidence="1 2" key="1">
    <citation type="submission" date="2023-07" db="EMBL/GenBank/DDBJ databases">
        <title>Sequencing the genomes of 1000 actinobacteria strains.</title>
        <authorList>
            <person name="Klenk H.-P."/>
        </authorList>
    </citation>
    <scope>NUCLEOTIDE SEQUENCE [LARGE SCALE GENOMIC DNA]</scope>
    <source>
        <strain evidence="1 2">DSM 45554</strain>
    </source>
</reference>
<protein>
    <recommendedName>
        <fullName evidence="3">Phosphodiesterase</fullName>
    </recommendedName>
</protein>
<evidence type="ECO:0000313" key="2">
    <source>
        <dbReference type="Proteomes" id="UP001183585"/>
    </source>
</evidence>
<name>A0ABU2CRC8_9MICO</name>